<feature type="transmembrane region" description="Helical" evidence="2">
    <location>
        <begin position="44"/>
        <end position="66"/>
    </location>
</feature>
<organism evidence="3 4">
    <name type="scientific">Armillaria luteobubalina</name>
    <dbReference type="NCBI Taxonomy" id="153913"/>
    <lineage>
        <taxon>Eukaryota</taxon>
        <taxon>Fungi</taxon>
        <taxon>Dikarya</taxon>
        <taxon>Basidiomycota</taxon>
        <taxon>Agaricomycotina</taxon>
        <taxon>Agaricomycetes</taxon>
        <taxon>Agaricomycetidae</taxon>
        <taxon>Agaricales</taxon>
        <taxon>Marasmiineae</taxon>
        <taxon>Physalacriaceae</taxon>
        <taxon>Armillaria</taxon>
    </lineage>
</organism>
<dbReference type="EMBL" id="JAUEPU010000080">
    <property type="protein sequence ID" value="KAK0480479.1"/>
    <property type="molecule type" value="Genomic_DNA"/>
</dbReference>
<dbReference type="AlphaFoldDB" id="A0AA39UFN6"/>
<gene>
    <name evidence="3" type="ORF">EDD18DRAFT_833892</name>
</gene>
<feature type="transmembrane region" description="Helical" evidence="2">
    <location>
        <begin position="12"/>
        <end position="32"/>
    </location>
</feature>
<feature type="transmembrane region" description="Helical" evidence="2">
    <location>
        <begin position="210"/>
        <end position="231"/>
    </location>
</feature>
<dbReference type="Proteomes" id="UP001175228">
    <property type="component" value="Unassembled WGS sequence"/>
</dbReference>
<feature type="transmembrane region" description="Helical" evidence="2">
    <location>
        <begin position="170"/>
        <end position="190"/>
    </location>
</feature>
<accession>A0AA39UFN6</accession>
<evidence type="ECO:0000313" key="3">
    <source>
        <dbReference type="EMBL" id="KAK0480479.1"/>
    </source>
</evidence>
<feature type="transmembrane region" description="Helical" evidence="2">
    <location>
        <begin position="78"/>
        <end position="103"/>
    </location>
</feature>
<keyword evidence="4" id="KW-1185">Reference proteome</keyword>
<sequence length="315" mass="35060">MAKEPPNALVTIFIIMHTFGWIGSSLILATVLCSSKVSRSLTWFNLNFSWIVACLSFSFLLITGQLRKSNPDAGVCMVQALAVSAAPALTAGTTLAFVIYLLFELRSGSRRRLEGVTCSILLMCLPYLFPTVIFGLALTHGLRHSESVNLANSKMFCNLDYRILNTATTIFTFIIMLPTLILTIMISFLVQQYWRALPRDRRRGLLSSYIRLVIFTMFSLVSVVINVILLTGLDWGAWSGLPNLLDSLAPVSYVLVFSTQRDLLGVWFPCMRNRGTDTFELPPLSTSRIQLIPPNLSHGHNDTPSTRIPALRAPK</sequence>
<protein>
    <submittedName>
        <fullName evidence="3">Uncharacterized protein</fullName>
    </submittedName>
</protein>
<name>A0AA39UFN6_9AGAR</name>
<evidence type="ECO:0000256" key="2">
    <source>
        <dbReference type="SAM" id="Phobius"/>
    </source>
</evidence>
<feature type="transmembrane region" description="Helical" evidence="2">
    <location>
        <begin position="251"/>
        <end position="270"/>
    </location>
</feature>
<reference evidence="3" key="1">
    <citation type="submission" date="2023-06" db="EMBL/GenBank/DDBJ databases">
        <authorList>
            <consortium name="Lawrence Berkeley National Laboratory"/>
            <person name="Ahrendt S."/>
            <person name="Sahu N."/>
            <person name="Indic B."/>
            <person name="Wong-Bajracharya J."/>
            <person name="Merenyi Z."/>
            <person name="Ke H.-M."/>
            <person name="Monk M."/>
            <person name="Kocsube S."/>
            <person name="Drula E."/>
            <person name="Lipzen A."/>
            <person name="Balint B."/>
            <person name="Henrissat B."/>
            <person name="Andreopoulos B."/>
            <person name="Martin F.M."/>
            <person name="Harder C.B."/>
            <person name="Rigling D."/>
            <person name="Ford K.L."/>
            <person name="Foster G.D."/>
            <person name="Pangilinan J."/>
            <person name="Papanicolaou A."/>
            <person name="Barry K."/>
            <person name="LaButti K."/>
            <person name="Viragh M."/>
            <person name="Koriabine M."/>
            <person name="Yan M."/>
            <person name="Riley R."/>
            <person name="Champramary S."/>
            <person name="Plett K.L."/>
            <person name="Tsai I.J."/>
            <person name="Slot J."/>
            <person name="Sipos G."/>
            <person name="Plett J."/>
            <person name="Nagy L.G."/>
            <person name="Grigoriev I.V."/>
        </authorList>
    </citation>
    <scope>NUCLEOTIDE SEQUENCE</scope>
    <source>
        <strain evidence="3">HWK02</strain>
    </source>
</reference>
<keyword evidence="2" id="KW-0812">Transmembrane</keyword>
<evidence type="ECO:0000256" key="1">
    <source>
        <dbReference type="SAM" id="MobiDB-lite"/>
    </source>
</evidence>
<keyword evidence="2" id="KW-1133">Transmembrane helix</keyword>
<evidence type="ECO:0000313" key="4">
    <source>
        <dbReference type="Proteomes" id="UP001175228"/>
    </source>
</evidence>
<feature type="transmembrane region" description="Helical" evidence="2">
    <location>
        <begin position="115"/>
        <end position="138"/>
    </location>
</feature>
<keyword evidence="2" id="KW-0472">Membrane</keyword>
<comment type="caution">
    <text evidence="3">The sequence shown here is derived from an EMBL/GenBank/DDBJ whole genome shotgun (WGS) entry which is preliminary data.</text>
</comment>
<proteinExistence type="predicted"/>
<feature type="region of interest" description="Disordered" evidence="1">
    <location>
        <begin position="295"/>
        <end position="315"/>
    </location>
</feature>